<keyword evidence="1" id="KW-0812">Transmembrane</keyword>
<evidence type="ECO:0000313" key="3">
    <source>
        <dbReference type="Proteomes" id="UP000318720"/>
    </source>
</evidence>
<keyword evidence="1" id="KW-0472">Membrane</keyword>
<feature type="transmembrane region" description="Helical" evidence="1">
    <location>
        <begin position="80"/>
        <end position="98"/>
    </location>
</feature>
<protein>
    <submittedName>
        <fullName evidence="2">DUF1772 domain-containing protein</fullName>
    </submittedName>
</protein>
<comment type="caution">
    <text evidence="2">The sequence shown here is derived from an EMBL/GenBank/DDBJ whole genome shotgun (WGS) entry which is preliminary data.</text>
</comment>
<gene>
    <name evidence="2" type="ORF">Sipo8835_10370</name>
</gene>
<evidence type="ECO:0000256" key="1">
    <source>
        <dbReference type="SAM" id="Phobius"/>
    </source>
</evidence>
<dbReference type="InterPro" id="IPR013901">
    <property type="entry name" value="Anthrone_oxy"/>
</dbReference>
<dbReference type="AlphaFoldDB" id="A0AAE8W7I3"/>
<reference evidence="2 3" key="1">
    <citation type="submission" date="2019-03" db="EMBL/GenBank/DDBJ databases">
        <title>Comparative genomic analyses of the sweetpotato soil rot pathogen, Streptomyces ipomoeae.</title>
        <authorList>
            <person name="Ruschel Soares N."/>
            <person name="Badger J.H."/>
            <person name="Huguet-Tapia J.C."/>
            <person name="Clark C.A."/>
            <person name="Pettis G.S."/>
        </authorList>
    </citation>
    <scope>NUCLEOTIDE SEQUENCE [LARGE SCALE GENOMIC DNA]</scope>
    <source>
        <strain evidence="2 3">88-35</strain>
    </source>
</reference>
<dbReference type="Pfam" id="PF08592">
    <property type="entry name" value="Anthrone_oxy"/>
    <property type="match status" value="1"/>
</dbReference>
<keyword evidence="1" id="KW-1133">Transmembrane helix</keyword>
<sequence length="151" mass="16154">MFNAVVLASVLLCNGLAAGVLTASELGSFPLMARLPADQYVRTHAFYSTRYDPFMPVCLILAVLGDLTLAVTADGPLIRGLYGAAALCAAGAIVIALTRNVPLNIWVRSVDPHHPPRDWQSRRAAWGRWNLRRCVLVATALVANCATVAIG</sequence>
<dbReference type="EMBL" id="SPAZ01000092">
    <property type="protein sequence ID" value="TQE36372.1"/>
    <property type="molecule type" value="Genomic_DNA"/>
</dbReference>
<accession>A0AAE8W7I3</accession>
<organism evidence="2 3">
    <name type="scientific">Streptomyces ipomoeae</name>
    <dbReference type="NCBI Taxonomy" id="103232"/>
    <lineage>
        <taxon>Bacteria</taxon>
        <taxon>Bacillati</taxon>
        <taxon>Actinomycetota</taxon>
        <taxon>Actinomycetes</taxon>
        <taxon>Kitasatosporales</taxon>
        <taxon>Streptomycetaceae</taxon>
        <taxon>Streptomyces</taxon>
    </lineage>
</organism>
<dbReference type="Proteomes" id="UP000318720">
    <property type="component" value="Unassembled WGS sequence"/>
</dbReference>
<name>A0AAE8W7I3_9ACTN</name>
<evidence type="ECO:0000313" key="2">
    <source>
        <dbReference type="EMBL" id="TQE36372.1"/>
    </source>
</evidence>
<proteinExistence type="predicted"/>
<dbReference type="RefSeq" id="WP_009309227.1">
    <property type="nucleotide sequence ID" value="NZ_JARAVA010000026.1"/>
</dbReference>